<evidence type="ECO:0000259" key="4">
    <source>
        <dbReference type="PROSITE" id="PS50995"/>
    </source>
</evidence>
<dbReference type="Pfam" id="PF01047">
    <property type="entry name" value="MarR"/>
    <property type="match status" value="1"/>
</dbReference>
<dbReference type="PROSITE" id="PS50995">
    <property type="entry name" value="HTH_MARR_2"/>
    <property type="match status" value="1"/>
</dbReference>
<dbReference type="GO" id="GO:0006950">
    <property type="term" value="P:response to stress"/>
    <property type="evidence" value="ECO:0007669"/>
    <property type="project" value="TreeGrafter"/>
</dbReference>
<keyword evidence="3" id="KW-0804">Transcription</keyword>
<dbReference type="Gene3D" id="1.10.10.10">
    <property type="entry name" value="Winged helix-like DNA-binding domain superfamily/Winged helix DNA-binding domain"/>
    <property type="match status" value="1"/>
</dbReference>
<dbReference type="Proteomes" id="UP000034287">
    <property type="component" value="Unassembled WGS sequence"/>
</dbReference>
<dbReference type="GO" id="GO:0003677">
    <property type="term" value="F:DNA binding"/>
    <property type="evidence" value="ECO:0007669"/>
    <property type="project" value="UniProtKB-KW"/>
</dbReference>
<evidence type="ECO:0000313" key="5">
    <source>
        <dbReference type="EMBL" id="KKK33005.1"/>
    </source>
</evidence>
<dbReference type="PANTHER" id="PTHR33164:SF57">
    <property type="entry name" value="MARR-FAMILY TRANSCRIPTIONAL REGULATOR"/>
    <property type="match status" value="1"/>
</dbReference>
<dbReference type="PANTHER" id="PTHR33164">
    <property type="entry name" value="TRANSCRIPTIONAL REGULATOR, MARR FAMILY"/>
    <property type="match status" value="1"/>
</dbReference>
<comment type="caution">
    <text evidence="5">The sequence shown here is derived from an EMBL/GenBank/DDBJ whole genome shotgun (WGS) entry which is preliminary data.</text>
</comment>
<dbReference type="InterPro" id="IPR036388">
    <property type="entry name" value="WH-like_DNA-bd_sf"/>
</dbReference>
<dbReference type="SUPFAM" id="SSF46785">
    <property type="entry name" value="Winged helix' DNA-binding domain"/>
    <property type="match status" value="1"/>
</dbReference>
<dbReference type="EMBL" id="LAYZ01000026">
    <property type="protein sequence ID" value="KKK33005.1"/>
    <property type="molecule type" value="Genomic_DNA"/>
</dbReference>
<keyword evidence="1" id="KW-0805">Transcription regulation</keyword>
<evidence type="ECO:0000256" key="2">
    <source>
        <dbReference type="ARBA" id="ARBA00023125"/>
    </source>
</evidence>
<dbReference type="SMART" id="SM00347">
    <property type="entry name" value="HTH_MARR"/>
    <property type="match status" value="1"/>
</dbReference>
<dbReference type="InterPro" id="IPR039422">
    <property type="entry name" value="MarR/SlyA-like"/>
</dbReference>
<feature type="domain" description="HTH marR-type" evidence="4">
    <location>
        <begin position="7"/>
        <end position="139"/>
    </location>
</feature>
<reference evidence="5 6" key="1">
    <citation type="submission" date="2015-04" db="EMBL/GenBank/DDBJ databases">
        <title>Taxonomic description and genome sequence of Salinicoccus sediminis sp. nov., a novel hyper halotolerant bacterium isolated from marine sediment.</title>
        <authorList>
            <person name="Mathan Kumar R."/>
            <person name="Kaur G."/>
            <person name="Kumar N."/>
            <person name="Kumar A."/>
            <person name="Singh N.K."/>
            <person name="Kaur N."/>
            <person name="Mayilraj S."/>
        </authorList>
    </citation>
    <scope>NUCLEOTIDE SEQUENCE [LARGE SCALE GENOMIC DNA]</scope>
    <source>
        <strain evidence="5 6">SV-16</strain>
    </source>
</reference>
<accession>A0A0M2SK98</accession>
<gene>
    <name evidence="5" type="ORF">WN59_12765</name>
</gene>
<dbReference type="PROSITE" id="PS01117">
    <property type="entry name" value="HTH_MARR_1"/>
    <property type="match status" value="1"/>
</dbReference>
<dbReference type="GO" id="GO:0003700">
    <property type="term" value="F:DNA-binding transcription factor activity"/>
    <property type="evidence" value="ECO:0007669"/>
    <property type="project" value="InterPro"/>
</dbReference>
<evidence type="ECO:0000256" key="3">
    <source>
        <dbReference type="ARBA" id="ARBA00023163"/>
    </source>
</evidence>
<keyword evidence="6" id="KW-1185">Reference proteome</keyword>
<dbReference type="InterPro" id="IPR023187">
    <property type="entry name" value="Tscrpt_reg_MarR-type_CS"/>
</dbReference>
<sequence>MVNDRSLEKLELEIAMMVRRLRHRSPDIDEKQKLQRASYFIMLMLADKGPMGVKDMADRLHLDISTVSRQAGDLLKKEFLKKTPSETDKRSYKYEMTDKGQEVLESNRESREERFRKMIDQWNEGEIEEFARLLKKFNSLIESD</sequence>
<name>A0A0M2SK98_9STAP</name>
<dbReference type="InterPro" id="IPR000835">
    <property type="entry name" value="HTH_MarR-typ"/>
</dbReference>
<organism evidence="5 6">
    <name type="scientific">Salinicoccus sediminis</name>
    <dbReference type="NCBI Taxonomy" id="1432562"/>
    <lineage>
        <taxon>Bacteria</taxon>
        <taxon>Bacillati</taxon>
        <taxon>Bacillota</taxon>
        <taxon>Bacilli</taxon>
        <taxon>Bacillales</taxon>
        <taxon>Staphylococcaceae</taxon>
        <taxon>Salinicoccus</taxon>
    </lineage>
</organism>
<proteinExistence type="predicted"/>
<dbReference type="STRING" id="1432562.WN59_12765"/>
<protein>
    <recommendedName>
        <fullName evidence="4">HTH marR-type domain-containing protein</fullName>
    </recommendedName>
</protein>
<dbReference type="InterPro" id="IPR036390">
    <property type="entry name" value="WH_DNA-bd_sf"/>
</dbReference>
<keyword evidence="2" id="KW-0238">DNA-binding</keyword>
<dbReference type="PATRIC" id="fig|1432562.3.peg.2560"/>
<dbReference type="AlphaFoldDB" id="A0A0M2SK98"/>
<evidence type="ECO:0000256" key="1">
    <source>
        <dbReference type="ARBA" id="ARBA00023015"/>
    </source>
</evidence>
<evidence type="ECO:0000313" key="6">
    <source>
        <dbReference type="Proteomes" id="UP000034287"/>
    </source>
</evidence>
<dbReference type="PRINTS" id="PR00598">
    <property type="entry name" value="HTHMARR"/>
</dbReference>